<evidence type="ECO:0000313" key="1">
    <source>
        <dbReference type="EMBL" id="GAF72195.1"/>
    </source>
</evidence>
<protein>
    <submittedName>
        <fullName evidence="1">Uncharacterized protein</fullName>
    </submittedName>
</protein>
<dbReference type="AlphaFoldDB" id="X0T7Y9"/>
<dbReference type="EMBL" id="BARS01007984">
    <property type="protein sequence ID" value="GAF72195.1"/>
    <property type="molecule type" value="Genomic_DNA"/>
</dbReference>
<accession>X0T7Y9</accession>
<name>X0T7Y9_9ZZZZ</name>
<organism evidence="1">
    <name type="scientific">marine sediment metagenome</name>
    <dbReference type="NCBI Taxonomy" id="412755"/>
    <lineage>
        <taxon>unclassified sequences</taxon>
        <taxon>metagenomes</taxon>
        <taxon>ecological metagenomes</taxon>
    </lineage>
</organism>
<sequence>MSKRYFDTEIWKKRWFRELTPIEKTAWSYITAQCDNVGVWDADFEAAEFMIGEQIDWQGLIERTNGNIEILDNGKWFLIDYCFFQHTERANSGL</sequence>
<comment type="caution">
    <text evidence="1">The sequence shown here is derived from an EMBL/GenBank/DDBJ whole genome shotgun (WGS) entry which is preliminary data.</text>
</comment>
<feature type="non-terminal residue" evidence="1">
    <location>
        <position position="94"/>
    </location>
</feature>
<proteinExistence type="predicted"/>
<gene>
    <name evidence="1" type="ORF">S01H1_15296</name>
</gene>
<reference evidence="1" key="1">
    <citation type="journal article" date="2014" name="Front. Microbiol.">
        <title>High frequency of phylogenetically diverse reductive dehalogenase-homologous genes in deep subseafloor sedimentary metagenomes.</title>
        <authorList>
            <person name="Kawai M."/>
            <person name="Futagami T."/>
            <person name="Toyoda A."/>
            <person name="Takaki Y."/>
            <person name="Nishi S."/>
            <person name="Hori S."/>
            <person name="Arai W."/>
            <person name="Tsubouchi T."/>
            <person name="Morono Y."/>
            <person name="Uchiyama I."/>
            <person name="Ito T."/>
            <person name="Fujiyama A."/>
            <person name="Inagaki F."/>
            <person name="Takami H."/>
        </authorList>
    </citation>
    <scope>NUCLEOTIDE SEQUENCE</scope>
    <source>
        <strain evidence="1">Expedition CK06-06</strain>
    </source>
</reference>